<feature type="region of interest" description="Disordered" evidence="10">
    <location>
        <begin position="660"/>
        <end position="701"/>
    </location>
</feature>
<evidence type="ECO:0000256" key="8">
    <source>
        <dbReference type="ARBA" id="ARBA00023128"/>
    </source>
</evidence>
<evidence type="ECO:0000256" key="10">
    <source>
        <dbReference type="SAM" id="MobiDB-lite"/>
    </source>
</evidence>
<evidence type="ECO:0000259" key="12">
    <source>
        <dbReference type="PROSITE" id="PS51194"/>
    </source>
</evidence>
<dbReference type="Pfam" id="PF00271">
    <property type="entry name" value="Helicase_C"/>
    <property type="match status" value="1"/>
</dbReference>
<feature type="region of interest" description="Disordered" evidence="10">
    <location>
        <begin position="1"/>
        <end position="24"/>
    </location>
</feature>
<proteinExistence type="predicted"/>
<dbReference type="Pfam" id="PF12513">
    <property type="entry name" value="SUV3_C"/>
    <property type="match status" value="1"/>
</dbReference>
<sequence length="701" mass="78359">MPPSAPTGKAHEPSRETSELQSAVDEEGRIVATQRPLIEREFGGYLKVFARSAELRDKCVGLGISSDVFDLSAQEFRKALLDDQLPWLSKEDAMLYYAQDGKHSRCARMLFPQLLKFIMLKHPSESKQLSLMLESTDMQRPSDWYPEARQIKRRIIMHIGPTNSGKTYAALQRFKDVERSIYCGPLRLLAHEVYHRMNTSGIGCNLITGEERRESDNICRLSCTVEMTSLSRDFDVAVIDEIQMIGDDQRGWAWTQALLGLRAPEIHLCGEETAIGVVRKLLEGTDDTIEINRYERLTPLSVMNRSLNSEFRKIERGDAFIVFSRRGVFEAKNLIERATGQRTAIIYGGLPPETRAEQAKLFNDPDSDHRILVATDAIGMGLNLNIRRVVLSRLAKFNGTEIVPLTISQTKQIAGRAGRFKTAFEKGLVTTFDPRDLKLLHAHMRLKAPKILSAGVAPTFEQIEGFSKSFPGASLSQILSRFEELAQIDGNYFMCNLKSQRIVAELINNIPMNLRDRYSFVSIPCEPENKVFQDAIIKLAWALGESRTISLSEVLPDMPDLTSLKGGVSNVLKDMELRHKLIIMYLWLSMRFPATFADTEPAMAEKARSEIKINELLLTRSHKKAAKAGQEPKIKRLTPKGKGRRALAFAESVSGLDLALLDDGDDAPPRPAASTKEIAAPAPVHVASRGSSPTSADPERL</sequence>
<feature type="domain" description="Helicase ATP-binding" evidence="11">
    <location>
        <begin position="147"/>
        <end position="263"/>
    </location>
</feature>
<evidence type="ECO:0000256" key="3">
    <source>
        <dbReference type="ARBA" id="ARBA00022741"/>
    </source>
</evidence>
<evidence type="ECO:0000256" key="4">
    <source>
        <dbReference type="ARBA" id="ARBA00022801"/>
    </source>
</evidence>
<dbReference type="PANTHER" id="PTHR12131">
    <property type="entry name" value="ATP-DEPENDENT RNA AND DNA HELICASE"/>
    <property type="match status" value="1"/>
</dbReference>
<dbReference type="GO" id="GO:0016787">
    <property type="term" value="F:hydrolase activity"/>
    <property type="evidence" value="ECO:0007669"/>
    <property type="project" value="UniProtKB-KW"/>
</dbReference>
<dbReference type="EMBL" id="JADGIZ020000005">
    <property type="protein sequence ID" value="KAL2918786.1"/>
    <property type="molecule type" value="Genomic_DNA"/>
</dbReference>
<dbReference type="SMART" id="SM00490">
    <property type="entry name" value="HELICc"/>
    <property type="match status" value="1"/>
</dbReference>
<dbReference type="Gene3D" id="1.20.272.40">
    <property type="match status" value="1"/>
</dbReference>
<dbReference type="InterPro" id="IPR001650">
    <property type="entry name" value="Helicase_C-like"/>
</dbReference>
<keyword evidence="4 13" id="KW-0378">Hydrolase</keyword>
<reference evidence="13 14" key="1">
    <citation type="submission" date="2023-09" db="EMBL/GenBank/DDBJ databases">
        <title>Pangenome analysis of Batrachochytrium dendrobatidis and related Chytrids.</title>
        <authorList>
            <person name="Yacoub M.N."/>
            <person name="Stajich J.E."/>
            <person name="James T.Y."/>
        </authorList>
    </citation>
    <scope>NUCLEOTIDE SEQUENCE [LARGE SCALE GENOMIC DNA]</scope>
    <source>
        <strain evidence="13 14">JEL0888</strain>
    </source>
</reference>
<dbReference type="Pfam" id="PF22527">
    <property type="entry name" value="DEXQc_Suv3"/>
    <property type="match status" value="1"/>
</dbReference>
<keyword evidence="6" id="KW-0067">ATP-binding</keyword>
<dbReference type="Gene3D" id="1.20.58.1080">
    <property type="match status" value="1"/>
</dbReference>
<dbReference type="InterPro" id="IPR027417">
    <property type="entry name" value="P-loop_NTPase"/>
</dbReference>
<keyword evidence="5 13" id="KW-0347">Helicase</keyword>
<comment type="subcellular location">
    <subcellularLocation>
        <location evidence="1">Mitochondrion</location>
    </subcellularLocation>
</comment>
<dbReference type="PROSITE" id="PS51192">
    <property type="entry name" value="HELICASE_ATP_BIND_1"/>
    <property type="match status" value="1"/>
</dbReference>
<evidence type="ECO:0000256" key="1">
    <source>
        <dbReference type="ARBA" id="ARBA00004173"/>
    </source>
</evidence>
<organism evidence="13 14">
    <name type="scientific">Polyrhizophydium stewartii</name>
    <dbReference type="NCBI Taxonomy" id="2732419"/>
    <lineage>
        <taxon>Eukaryota</taxon>
        <taxon>Fungi</taxon>
        <taxon>Fungi incertae sedis</taxon>
        <taxon>Chytridiomycota</taxon>
        <taxon>Chytridiomycota incertae sedis</taxon>
        <taxon>Chytridiomycetes</taxon>
        <taxon>Rhizophydiales</taxon>
        <taxon>Rhizophydiales incertae sedis</taxon>
        <taxon>Polyrhizophydium</taxon>
    </lineage>
</organism>
<evidence type="ECO:0000256" key="9">
    <source>
        <dbReference type="ARBA" id="ARBA00047984"/>
    </source>
</evidence>
<evidence type="ECO:0000313" key="14">
    <source>
        <dbReference type="Proteomes" id="UP001527925"/>
    </source>
</evidence>
<evidence type="ECO:0000313" key="13">
    <source>
        <dbReference type="EMBL" id="KAL2918786.1"/>
    </source>
</evidence>
<evidence type="ECO:0000259" key="11">
    <source>
        <dbReference type="PROSITE" id="PS51192"/>
    </source>
</evidence>
<dbReference type="Gene3D" id="3.40.50.300">
    <property type="entry name" value="P-loop containing nucleotide triphosphate hydrolases"/>
    <property type="match status" value="2"/>
</dbReference>
<feature type="domain" description="Helicase C-terminal" evidence="12">
    <location>
        <begin position="306"/>
        <end position="467"/>
    </location>
</feature>
<dbReference type="InterPro" id="IPR055206">
    <property type="entry name" value="DEXQc_SUV3"/>
</dbReference>
<dbReference type="PROSITE" id="PS51194">
    <property type="entry name" value="HELICASE_CTER"/>
    <property type="match status" value="1"/>
</dbReference>
<keyword evidence="8" id="KW-0496">Mitochondrion</keyword>
<dbReference type="SMART" id="SM00487">
    <property type="entry name" value="DEXDc"/>
    <property type="match status" value="1"/>
</dbReference>
<dbReference type="InterPro" id="IPR022192">
    <property type="entry name" value="SUV3_C"/>
</dbReference>
<keyword evidence="14" id="KW-1185">Reference proteome</keyword>
<dbReference type="CDD" id="cd18805">
    <property type="entry name" value="SF2_C_suv3"/>
    <property type="match status" value="1"/>
</dbReference>
<comment type="catalytic activity">
    <reaction evidence="9">
        <text>ATP + H2O = ADP + phosphate + H(+)</text>
        <dbReference type="Rhea" id="RHEA:13065"/>
        <dbReference type="ChEBI" id="CHEBI:15377"/>
        <dbReference type="ChEBI" id="CHEBI:15378"/>
        <dbReference type="ChEBI" id="CHEBI:30616"/>
        <dbReference type="ChEBI" id="CHEBI:43474"/>
        <dbReference type="ChEBI" id="CHEBI:456216"/>
        <dbReference type="EC" id="3.6.4.13"/>
    </reaction>
</comment>
<feature type="compositionally biased region" description="Basic and acidic residues" evidence="10">
    <location>
        <begin position="9"/>
        <end position="18"/>
    </location>
</feature>
<name>A0ABR4NGY6_9FUNG</name>
<evidence type="ECO:0000256" key="6">
    <source>
        <dbReference type="ARBA" id="ARBA00022840"/>
    </source>
</evidence>
<evidence type="ECO:0000256" key="2">
    <source>
        <dbReference type="ARBA" id="ARBA00012552"/>
    </source>
</evidence>
<dbReference type="SUPFAM" id="SSF52540">
    <property type="entry name" value="P-loop containing nucleoside triphosphate hydrolases"/>
    <property type="match status" value="1"/>
</dbReference>
<dbReference type="EC" id="3.6.4.13" evidence="2"/>
<dbReference type="InterPro" id="IPR044774">
    <property type="entry name" value="Suv3_DEXQc"/>
</dbReference>
<dbReference type="CDD" id="cd17913">
    <property type="entry name" value="DEXQc_Suv3"/>
    <property type="match status" value="1"/>
</dbReference>
<dbReference type="InterPro" id="IPR050699">
    <property type="entry name" value="RNA-DNA_Helicase"/>
</dbReference>
<gene>
    <name evidence="13" type="primary">SUV3</name>
    <name evidence="13" type="ORF">HK105_201620</name>
</gene>
<evidence type="ECO:0000256" key="7">
    <source>
        <dbReference type="ARBA" id="ARBA00022946"/>
    </source>
</evidence>
<dbReference type="GO" id="GO:0003724">
    <property type="term" value="F:RNA helicase activity"/>
    <property type="evidence" value="ECO:0007669"/>
    <property type="project" value="UniProtKB-EC"/>
</dbReference>
<evidence type="ECO:0000256" key="5">
    <source>
        <dbReference type="ARBA" id="ARBA00022806"/>
    </source>
</evidence>
<accession>A0ABR4NGY6</accession>
<dbReference type="InterPro" id="IPR014001">
    <property type="entry name" value="Helicase_ATP-bd"/>
</dbReference>
<keyword evidence="3" id="KW-0547">Nucleotide-binding</keyword>
<dbReference type="Proteomes" id="UP001527925">
    <property type="component" value="Unassembled WGS sequence"/>
</dbReference>
<protein>
    <recommendedName>
        <fullName evidence="2">RNA helicase</fullName>
        <ecNumber evidence="2">3.6.4.13</ecNumber>
    </recommendedName>
</protein>
<comment type="caution">
    <text evidence="13">The sequence shown here is derived from an EMBL/GenBank/DDBJ whole genome shotgun (WGS) entry which is preliminary data.</text>
</comment>
<keyword evidence="7" id="KW-0809">Transit peptide</keyword>
<dbReference type="PANTHER" id="PTHR12131:SF1">
    <property type="entry name" value="ATP-DEPENDENT RNA HELICASE SUPV3L1, MITOCHONDRIAL-RELATED"/>
    <property type="match status" value="1"/>
</dbReference>